<dbReference type="InterPro" id="IPR040921">
    <property type="entry name" value="Peptidase_S66C"/>
</dbReference>
<dbReference type="InterPro" id="IPR040449">
    <property type="entry name" value="Peptidase_S66_N"/>
</dbReference>
<dbReference type="Gene3D" id="3.40.50.10740">
    <property type="entry name" value="Class I glutamine amidotransferase-like"/>
    <property type="match status" value="1"/>
</dbReference>
<dbReference type="InterPro" id="IPR029062">
    <property type="entry name" value="Class_I_gatase-like"/>
</dbReference>
<dbReference type="Gene3D" id="3.50.30.60">
    <property type="entry name" value="LD-carboxypeptidase A C-terminal domain-like"/>
    <property type="match status" value="1"/>
</dbReference>
<evidence type="ECO:0000259" key="4">
    <source>
        <dbReference type="Pfam" id="PF17676"/>
    </source>
</evidence>
<feature type="domain" description="LD-carboxypeptidase N-terminal" evidence="3">
    <location>
        <begin position="13"/>
        <end position="133"/>
    </location>
</feature>
<dbReference type="SUPFAM" id="SSF52317">
    <property type="entry name" value="Class I glutamine amidotransferase-like"/>
    <property type="match status" value="1"/>
</dbReference>
<dbReference type="CDD" id="cd07062">
    <property type="entry name" value="Peptidase_S66_mccF_like"/>
    <property type="match status" value="1"/>
</dbReference>
<sequence length="339" mass="38219">MRYPLPLQKNDTIGTTAPSMGVSDNLIEVLDGAIINLNQLGFKIKETASVRKIFKAVSASPRQRAKEFMSLYFDDEVKAIIPARGGEFLMDMLPYLVYEKIKSSKPKWILGFSDISTLLFTLTLKCDLAGAHGPLLIHFDGNPIDETTVNALNILQSENIIRQESIGCLGEDFSEFIEYNPDVEKFSKYGQWILLGDEDECNFNGRLIGGGLDTLRSLIGTPFAPVREFISKYYEDGFIWYLESCSMNAGDIYKTLWQMKMNGWFENCKGVLYGRPDGYSDFDDFTLPDALKNTFSEFNVPIIYNVDLGHIPPQLTLINGAVAEVQYKNSRGIIIQKFI</sequence>
<dbReference type="EMBL" id="BRXR01000001">
    <property type="protein sequence ID" value="GLC31974.1"/>
    <property type="molecule type" value="Genomic_DNA"/>
</dbReference>
<organism evidence="5 6">
    <name type="scientific">Clostridium omnivorum</name>
    <dbReference type="NCBI Taxonomy" id="1604902"/>
    <lineage>
        <taxon>Bacteria</taxon>
        <taxon>Bacillati</taxon>
        <taxon>Bacillota</taxon>
        <taxon>Clostridia</taxon>
        <taxon>Eubacteriales</taxon>
        <taxon>Clostridiaceae</taxon>
        <taxon>Clostridium</taxon>
    </lineage>
</organism>
<reference evidence="5 6" key="1">
    <citation type="journal article" date="2024" name="Int. J. Syst. Evol. Microbiol.">
        <title>Clostridium omnivorum sp. nov., isolated from anoxic soil under the treatment of reductive soil disinfestation.</title>
        <authorList>
            <person name="Ueki A."/>
            <person name="Tonouchi A."/>
            <person name="Kaku N."/>
            <person name="Honma S."/>
            <person name="Ueki K."/>
        </authorList>
    </citation>
    <scope>NUCLEOTIDE SEQUENCE [LARGE SCALE GENOMIC DNA]</scope>
    <source>
        <strain evidence="5 6">E14</strain>
    </source>
</reference>
<dbReference type="InterPro" id="IPR027478">
    <property type="entry name" value="LdcA_N"/>
</dbReference>
<evidence type="ECO:0000313" key="6">
    <source>
        <dbReference type="Proteomes" id="UP001208567"/>
    </source>
</evidence>
<evidence type="ECO:0000256" key="1">
    <source>
        <dbReference type="ARBA" id="ARBA00010233"/>
    </source>
</evidence>
<dbReference type="PANTHER" id="PTHR30237:SF5">
    <property type="entry name" value="CARBOXYPEPTIDASE VC_A0337-RELATED"/>
    <property type="match status" value="1"/>
</dbReference>
<dbReference type="Pfam" id="PF17676">
    <property type="entry name" value="Peptidase_S66C"/>
    <property type="match status" value="1"/>
</dbReference>
<evidence type="ECO:0000259" key="3">
    <source>
        <dbReference type="Pfam" id="PF02016"/>
    </source>
</evidence>
<comment type="caution">
    <text evidence="5">The sequence shown here is derived from an EMBL/GenBank/DDBJ whole genome shotgun (WGS) entry which is preliminary data.</text>
</comment>
<keyword evidence="6" id="KW-1185">Reference proteome</keyword>
<dbReference type="PIRSF" id="PIRSF028757">
    <property type="entry name" value="LD-carboxypeptidase"/>
    <property type="match status" value="1"/>
</dbReference>
<gene>
    <name evidence="5" type="primary">mccF</name>
    <name evidence="5" type="ORF">bsdE14_33840</name>
</gene>
<dbReference type="Proteomes" id="UP001208567">
    <property type="component" value="Unassembled WGS sequence"/>
</dbReference>
<dbReference type="PANTHER" id="PTHR30237">
    <property type="entry name" value="MURAMOYLTETRAPEPTIDE CARBOXYPEPTIDASE"/>
    <property type="match status" value="1"/>
</dbReference>
<name>A0ABQ5NA56_9CLOT</name>
<dbReference type="SUPFAM" id="SSF141986">
    <property type="entry name" value="LD-carboxypeptidase A C-terminal domain-like"/>
    <property type="match status" value="1"/>
</dbReference>
<keyword evidence="2" id="KW-0378">Hydrolase</keyword>
<feature type="domain" description="LD-carboxypeptidase C-terminal" evidence="4">
    <location>
        <begin position="204"/>
        <end position="325"/>
    </location>
</feature>
<proteinExistence type="inferred from homology"/>
<dbReference type="InterPro" id="IPR027461">
    <property type="entry name" value="Carboxypeptidase_A_C_sf"/>
</dbReference>
<evidence type="ECO:0000256" key="2">
    <source>
        <dbReference type="ARBA" id="ARBA00022801"/>
    </source>
</evidence>
<comment type="similarity">
    <text evidence="1">Belongs to the peptidase S66 family.</text>
</comment>
<protein>
    <submittedName>
        <fullName evidence="5">LD-carboxypeptidase</fullName>
    </submittedName>
</protein>
<dbReference type="Pfam" id="PF02016">
    <property type="entry name" value="Peptidase_S66"/>
    <property type="match status" value="1"/>
</dbReference>
<accession>A0ABQ5NA56</accession>
<evidence type="ECO:0000313" key="5">
    <source>
        <dbReference type="EMBL" id="GLC31974.1"/>
    </source>
</evidence>
<dbReference type="RefSeq" id="WP_264851287.1">
    <property type="nucleotide sequence ID" value="NZ_BRXR01000001.1"/>
</dbReference>
<dbReference type="InterPro" id="IPR003507">
    <property type="entry name" value="S66_fam"/>
</dbReference>